<dbReference type="Proteomes" id="UP000501868">
    <property type="component" value="Chromosome"/>
</dbReference>
<dbReference type="GO" id="GO:0016757">
    <property type="term" value="F:glycosyltransferase activity"/>
    <property type="evidence" value="ECO:0007669"/>
    <property type="project" value="InterPro"/>
</dbReference>
<accession>A0A6H1NYQ6</accession>
<reference evidence="3 4" key="1">
    <citation type="submission" date="2020-04" db="EMBL/GenBank/DDBJ databases">
        <title>Genome-Wide Identification of 5-Methylcytosine Sites in Bacterial Genomes By High-Throughput Sequencing of MspJI Restriction Fragments.</title>
        <authorList>
            <person name="Wu V."/>
        </authorList>
    </citation>
    <scope>NUCLEOTIDE SEQUENCE [LARGE SCALE GENOMIC DNA]</scope>
    <source>
        <strain evidence="3 4">S2</strain>
    </source>
</reference>
<feature type="domain" description="Glycosyl transferase family 1" evidence="1">
    <location>
        <begin position="223"/>
        <end position="380"/>
    </location>
</feature>
<proteinExistence type="predicted"/>
<dbReference type="Pfam" id="PF00534">
    <property type="entry name" value="Glycos_transf_1"/>
    <property type="match status" value="1"/>
</dbReference>
<keyword evidence="3" id="KW-0808">Transferase</keyword>
<name>A0A6H1NYQ6_PRIMG</name>
<dbReference type="Pfam" id="PF13439">
    <property type="entry name" value="Glyco_transf_4"/>
    <property type="match status" value="1"/>
</dbReference>
<sequence length="408" mass="46597">MKILLVSYYPLPYPGGIWTFVSRLKERLERLGHTVDILSHTPDTTKYRIIGHQPEISISQLSSYINEHLTKTFPTLHSNYWIFHTEVYRYSLELSSLYYGIDQYDIIHAQDVIAARAISRVKPPKTPLVTSAHGYLTREVFYVLKTLYPHKTEQQHLDSFEYHYHKTLEYLGYHSSDFIHTQSNWMRNNAINEFSVSPDKLFTFPYGMDVEGFLQPSSTKPPSQGKKVILFMGRLVYLKGIHHLIDALALLKSDRNDWECWILGEGNLQGQLQGQCQRLGLANEVKFLGLTDNVPHFLSQADIFVLPGLQDTQPHSVMEAQLSGVPVVVSDAAGLPEMVINGENGLVAAAGNSHQLYLHLHYLLDNPGIRTQFANRAKEWAKDRWSIDKMVNNFLALYTLAISSNDHK</sequence>
<evidence type="ECO:0000313" key="3">
    <source>
        <dbReference type="EMBL" id="QIZ06362.1"/>
    </source>
</evidence>
<dbReference type="PANTHER" id="PTHR45947:SF3">
    <property type="entry name" value="SULFOQUINOVOSYL TRANSFERASE SQD2"/>
    <property type="match status" value="1"/>
</dbReference>
<dbReference type="AlphaFoldDB" id="A0A6H1NYQ6"/>
<evidence type="ECO:0000259" key="1">
    <source>
        <dbReference type="Pfam" id="PF00534"/>
    </source>
</evidence>
<dbReference type="SUPFAM" id="SSF53756">
    <property type="entry name" value="UDP-Glycosyltransferase/glycogen phosphorylase"/>
    <property type="match status" value="1"/>
</dbReference>
<dbReference type="CDD" id="cd03801">
    <property type="entry name" value="GT4_PimA-like"/>
    <property type="match status" value="1"/>
</dbReference>
<reference evidence="3 4" key="2">
    <citation type="submission" date="2020-04" db="EMBL/GenBank/DDBJ databases">
        <authorList>
            <person name="Fomenkov A."/>
            <person name="Anton B.P."/>
            <person name="Roberts R.J."/>
        </authorList>
    </citation>
    <scope>NUCLEOTIDE SEQUENCE [LARGE SCALE GENOMIC DNA]</scope>
    <source>
        <strain evidence="3 4">S2</strain>
    </source>
</reference>
<evidence type="ECO:0000313" key="4">
    <source>
        <dbReference type="Proteomes" id="UP000501868"/>
    </source>
</evidence>
<dbReference type="PANTHER" id="PTHR45947">
    <property type="entry name" value="SULFOQUINOVOSYL TRANSFERASE SQD2"/>
    <property type="match status" value="1"/>
</dbReference>
<feature type="domain" description="Glycosyltransferase subfamily 4-like N-terminal" evidence="2">
    <location>
        <begin position="14"/>
        <end position="211"/>
    </location>
</feature>
<gene>
    <name evidence="3" type="ORF">HFZ78_06290</name>
</gene>
<dbReference type="EMBL" id="CP051128">
    <property type="protein sequence ID" value="QIZ06362.1"/>
    <property type="molecule type" value="Genomic_DNA"/>
</dbReference>
<dbReference type="InterPro" id="IPR050194">
    <property type="entry name" value="Glycosyltransferase_grp1"/>
</dbReference>
<dbReference type="Gene3D" id="3.40.50.2000">
    <property type="entry name" value="Glycogen Phosphorylase B"/>
    <property type="match status" value="2"/>
</dbReference>
<dbReference type="InterPro" id="IPR028098">
    <property type="entry name" value="Glyco_trans_4-like_N"/>
</dbReference>
<protein>
    <submittedName>
        <fullName evidence="3">Glycosyltransferase family 4 protein</fullName>
    </submittedName>
</protein>
<dbReference type="InterPro" id="IPR001296">
    <property type="entry name" value="Glyco_trans_1"/>
</dbReference>
<organism evidence="3 4">
    <name type="scientific">Priestia megaterium</name>
    <name type="common">Bacillus megaterium</name>
    <dbReference type="NCBI Taxonomy" id="1404"/>
    <lineage>
        <taxon>Bacteria</taxon>
        <taxon>Bacillati</taxon>
        <taxon>Bacillota</taxon>
        <taxon>Bacilli</taxon>
        <taxon>Bacillales</taxon>
        <taxon>Bacillaceae</taxon>
        <taxon>Priestia</taxon>
    </lineage>
</organism>
<evidence type="ECO:0000259" key="2">
    <source>
        <dbReference type="Pfam" id="PF13439"/>
    </source>
</evidence>